<evidence type="ECO:0000256" key="3">
    <source>
        <dbReference type="SAM" id="MobiDB-lite"/>
    </source>
</evidence>
<sequence>MAALLDPARNDRISRGASPHRSRHDRPEIQIQSPPDKATADALHQRLREAGQTATQEELVEFLLSIHNDAGALIAGCKGELCFGAAHISELWVDAALRGQGTGRRLLMQAEDHACSEGCTRIHIETRAEGARRLYEACGYRVFGQLPRYKGEDTLYYLEKSLT</sequence>
<keyword evidence="1 5" id="KW-0808">Transferase</keyword>
<dbReference type="InterPro" id="IPR050680">
    <property type="entry name" value="YpeA/RimI_acetyltransf"/>
</dbReference>
<dbReference type="PANTHER" id="PTHR43420">
    <property type="entry name" value="ACETYLTRANSFERASE"/>
    <property type="match status" value="1"/>
</dbReference>
<keyword evidence="6" id="KW-1185">Reference proteome</keyword>
<feature type="region of interest" description="Disordered" evidence="3">
    <location>
        <begin position="1"/>
        <end position="36"/>
    </location>
</feature>
<dbReference type="SUPFAM" id="SSF55729">
    <property type="entry name" value="Acyl-CoA N-acyltransferases (Nat)"/>
    <property type="match status" value="1"/>
</dbReference>
<dbReference type="Gene3D" id="3.40.630.30">
    <property type="match status" value="1"/>
</dbReference>
<dbReference type="InterPro" id="IPR000182">
    <property type="entry name" value="GNAT_dom"/>
</dbReference>
<organism evidence="5 6">
    <name type="scientific">Sulfitobacter albidus</name>
    <dbReference type="NCBI Taxonomy" id="2829501"/>
    <lineage>
        <taxon>Bacteria</taxon>
        <taxon>Pseudomonadati</taxon>
        <taxon>Pseudomonadota</taxon>
        <taxon>Alphaproteobacteria</taxon>
        <taxon>Rhodobacterales</taxon>
        <taxon>Roseobacteraceae</taxon>
        <taxon>Sulfitobacter</taxon>
    </lineage>
</organism>
<proteinExistence type="predicted"/>
<dbReference type="EC" id="2.3.1.-" evidence="5"/>
<dbReference type="KEGG" id="sual:KDD17_04040"/>
<dbReference type="Pfam" id="PF00583">
    <property type="entry name" value="Acetyltransf_1"/>
    <property type="match status" value="1"/>
</dbReference>
<dbReference type="AlphaFoldDB" id="A0A975JFE1"/>
<dbReference type="GO" id="GO:0016747">
    <property type="term" value="F:acyltransferase activity, transferring groups other than amino-acyl groups"/>
    <property type="evidence" value="ECO:0007669"/>
    <property type="project" value="InterPro"/>
</dbReference>
<dbReference type="CDD" id="cd04301">
    <property type="entry name" value="NAT_SF"/>
    <property type="match status" value="1"/>
</dbReference>
<dbReference type="EMBL" id="CP073581">
    <property type="protein sequence ID" value="QUJ77201.1"/>
    <property type="molecule type" value="Genomic_DNA"/>
</dbReference>
<evidence type="ECO:0000313" key="5">
    <source>
        <dbReference type="EMBL" id="QUJ77201.1"/>
    </source>
</evidence>
<evidence type="ECO:0000256" key="1">
    <source>
        <dbReference type="ARBA" id="ARBA00022679"/>
    </source>
</evidence>
<evidence type="ECO:0000313" key="6">
    <source>
        <dbReference type="Proteomes" id="UP000683291"/>
    </source>
</evidence>
<feature type="domain" description="N-acetyltransferase" evidence="4">
    <location>
        <begin position="27"/>
        <end position="163"/>
    </location>
</feature>
<dbReference type="InterPro" id="IPR016181">
    <property type="entry name" value="Acyl_CoA_acyltransferase"/>
</dbReference>
<accession>A0A975JFE1</accession>
<reference evidence="5" key="1">
    <citation type="submission" date="2021-04" db="EMBL/GenBank/DDBJ databases">
        <title>Complete genome sequence for Sulfitobacter sp. strain JK7-1.</title>
        <authorList>
            <person name="Park S.-J."/>
        </authorList>
    </citation>
    <scope>NUCLEOTIDE SEQUENCE</scope>
    <source>
        <strain evidence="5">JK7-1</strain>
    </source>
</reference>
<dbReference type="RefSeq" id="WP_212705396.1">
    <property type="nucleotide sequence ID" value="NZ_CP073581.1"/>
</dbReference>
<keyword evidence="2 5" id="KW-0012">Acyltransferase</keyword>
<protein>
    <submittedName>
        <fullName evidence="5">GNAT family N-acetyltransferase</fullName>
        <ecNumber evidence="5">2.3.1.-</ecNumber>
    </submittedName>
</protein>
<evidence type="ECO:0000259" key="4">
    <source>
        <dbReference type="PROSITE" id="PS51186"/>
    </source>
</evidence>
<gene>
    <name evidence="5" type="ORF">KDD17_04040</name>
</gene>
<name>A0A975JFE1_9RHOB</name>
<dbReference type="PROSITE" id="PS51186">
    <property type="entry name" value="GNAT"/>
    <property type="match status" value="1"/>
</dbReference>
<evidence type="ECO:0000256" key="2">
    <source>
        <dbReference type="ARBA" id="ARBA00023315"/>
    </source>
</evidence>
<dbReference type="Proteomes" id="UP000683291">
    <property type="component" value="Chromosome 1"/>
</dbReference>